<sequence>MDKWRTSCKVGLNSAAIETALRITDIYSSSERGTDRRSKSSGRCSHAISMVEHHYKGRIVVRPSKAGWEYWPT</sequence>
<accession>A0A284R240</accession>
<dbReference type="EMBL" id="FUEG01000003">
    <property type="protein sequence ID" value="SJL02752.1"/>
    <property type="molecule type" value="Genomic_DNA"/>
</dbReference>
<keyword evidence="2" id="KW-1185">Reference proteome</keyword>
<dbReference type="AlphaFoldDB" id="A0A284R240"/>
<dbReference type="Proteomes" id="UP000219338">
    <property type="component" value="Unassembled WGS sequence"/>
</dbReference>
<reference evidence="2" key="1">
    <citation type="journal article" date="2017" name="Nat. Ecol. Evol.">
        <title>Genome expansion and lineage-specific genetic innovations in the forest pathogenic fungi Armillaria.</title>
        <authorList>
            <person name="Sipos G."/>
            <person name="Prasanna A.N."/>
            <person name="Walter M.C."/>
            <person name="O'Connor E."/>
            <person name="Balint B."/>
            <person name="Krizsan K."/>
            <person name="Kiss B."/>
            <person name="Hess J."/>
            <person name="Varga T."/>
            <person name="Slot J."/>
            <person name="Riley R."/>
            <person name="Boka B."/>
            <person name="Rigling D."/>
            <person name="Barry K."/>
            <person name="Lee J."/>
            <person name="Mihaltcheva S."/>
            <person name="LaButti K."/>
            <person name="Lipzen A."/>
            <person name="Waldron R."/>
            <person name="Moloney N.M."/>
            <person name="Sperisen C."/>
            <person name="Kredics L."/>
            <person name="Vagvoelgyi C."/>
            <person name="Patrignani A."/>
            <person name="Fitzpatrick D."/>
            <person name="Nagy I."/>
            <person name="Doyle S."/>
            <person name="Anderson J.B."/>
            <person name="Grigoriev I.V."/>
            <person name="Gueldener U."/>
            <person name="Muensterkoetter M."/>
            <person name="Nagy L.G."/>
        </authorList>
    </citation>
    <scope>NUCLEOTIDE SEQUENCE [LARGE SCALE GENOMIC DNA]</scope>
    <source>
        <strain evidence="2">C18/9</strain>
    </source>
</reference>
<proteinExistence type="predicted"/>
<gene>
    <name evidence="1" type="ORF">ARMOST_06088</name>
</gene>
<protein>
    <submittedName>
        <fullName evidence="1">Uncharacterized protein</fullName>
    </submittedName>
</protein>
<evidence type="ECO:0000313" key="2">
    <source>
        <dbReference type="Proteomes" id="UP000219338"/>
    </source>
</evidence>
<organism evidence="1 2">
    <name type="scientific">Armillaria ostoyae</name>
    <name type="common">Armillaria root rot fungus</name>
    <dbReference type="NCBI Taxonomy" id="47428"/>
    <lineage>
        <taxon>Eukaryota</taxon>
        <taxon>Fungi</taxon>
        <taxon>Dikarya</taxon>
        <taxon>Basidiomycota</taxon>
        <taxon>Agaricomycotina</taxon>
        <taxon>Agaricomycetes</taxon>
        <taxon>Agaricomycetidae</taxon>
        <taxon>Agaricales</taxon>
        <taxon>Marasmiineae</taxon>
        <taxon>Physalacriaceae</taxon>
        <taxon>Armillaria</taxon>
    </lineage>
</organism>
<name>A0A284R240_ARMOS</name>
<evidence type="ECO:0000313" key="1">
    <source>
        <dbReference type="EMBL" id="SJL02752.1"/>
    </source>
</evidence>